<feature type="binding site" evidence="8">
    <location>
        <position position="402"/>
    </location>
    <ligand>
        <name>[4Fe-4S] cluster</name>
        <dbReference type="ChEBI" id="CHEBI:49883"/>
        <label>2</label>
    </ligand>
</feature>
<gene>
    <name evidence="10" type="primary">rsxC</name>
    <name evidence="8" type="synonym">rnfC</name>
    <name evidence="10" type="ORF">H0A74_03075</name>
</gene>
<feature type="binding site" evidence="8">
    <location>
        <position position="405"/>
    </location>
    <ligand>
        <name>[4Fe-4S] cluster</name>
        <dbReference type="ChEBI" id="CHEBI:49883"/>
        <label>2</label>
    </ligand>
</feature>
<keyword evidence="3 8" id="KW-0479">Metal-binding</keyword>
<dbReference type="SUPFAM" id="SSF46548">
    <property type="entry name" value="alpha-helical ferredoxin"/>
    <property type="match status" value="1"/>
</dbReference>
<evidence type="ECO:0000313" key="11">
    <source>
        <dbReference type="Proteomes" id="UP000525329"/>
    </source>
</evidence>
<dbReference type="GO" id="GO:0005886">
    <property type="term" value="C:plasma membrane"/>
    <property type="evidence" value="ECO:0007669"/>
    <property type="project" value="UniProtKB-SubCell"/>
</dbReference>
<dbReference type="AlphaFoldDB" id="A0A853G8D2"/>
<evidence type="ECO:0000259" key="9">
    <source>
        <dbReference type="PROSITE" id="PS51379"/>
    </source>
</evidence>
<comment type="subcellular location">
    <subcellularLocation>
        <location evidence="8">Cell inner membrane</location>
        <topology evidence="8">Peripheral membrane protein</topology>
    </subcellularLocation>
</comment>
<feature type="binding site" evidence="8">
    <location>
        <position position="363"/>
    </location>
    <ligand>
        <name>[4Fe-4S] cluster</name>
        <dbReference type="ChEBI" id="CHEBI:49883"/>
        <label>1</label>
    </ligand>
</feature>
<feature type="domain" description="4Fe-4S ferredoxin-type" evidence="9">
    <location>
        <begin position="390"/>
        <end position="419"/>
    </location>
</feature>
<dbReference type="NCBIfam" id="TIGR01945">
    <property type="entry name" value="rnfC"/>
    <property type="match status" value="1"/>
</dbReference>
<protein>
    <recommendedName>
        <fullName evidence="8">Ion-translocating oxidoreductase complex subunit C</fullName>
        <ecNumber evidence="8">7.-.-.-</ecNumber>
    </recommendedName>
    <alternativeName>
        <fullName evidence="8">Rnf electron transport complex subunit C</fullName>
    </alternativeName>
</protein>
<evidence type="ECO:0000256" key="2">
    <source>
        <dbReference type="ARBA" id="ARBA00022485"/>
    </source>
</evidence>
<keyword evidence="7 8" id="KW-0411">Iron-sulfur</keyword>
<keyword evidence="8" id="KW-0997">Cell inner membrane</keyword>
<dbReference type="GO" id="GO:0022900">
    <property type="term" value="P:electron transport chain"/>
    <property type="evidence" value="ECO:0007669"/>
    <property type="project" value="UniProtKB-UniRule"/>
</dbReference>
<dbReference type="InterPro" id="IPR026902">
    <property type="entry name" value="RnfC_N"/>
</dbReference>
<comment type="similarity">
    <text evidence="8">Belongs to the 4Fe4S bacterial-type ferredoxin family. RnfC subfamily.</text>
</comment>
<comment type="function">
    <text evidence="8">Part of a membrane-bound complex that couples electron transfer with translocation of ions across the membrane.</text>
</comment>
<comment type="cofactor">
    <cofactor evidence="8">
        <name>[4Fe-4S] cluster</name>
        <dbReference type="ChEBI" id="CHEBI:49883"/>
    </cofactor>
    <text evidence="8">Binds 2 [4Fe-4S] clusters per subunit.</text>
</comment>
<feature type="binding site" evidence="8">
    <location>
        <position position="360"/>
    </location>
    <ligand>
        <name>[4Fe-4S] cluster</name>
        <dbReference type="ChEBI" id="CHEBI:49883"/>
        <label>1</label>
    </ligand>
</feature>
<dbReference type="InterPro" id="IPR037225">
    <property type="entry name" value="Nuo51_FMN-bd_sf"/>
</dbReference>
<keyword evidence="8" id="KW-1278">Translocase</keyword>
<name>A0A853G8D2_9GAMM</name>
<comment type="caution">
    <text evidence="10">The sequence shown here is derived from an EMBL/GenBank/DDBJ whole genome shotgun (WGS) entry which is preliminary data.</text>
</comment>
<dbReference type="Pfam" id="PF12838">
    <property type="entry name" value="Fer4_7"/>
    <property type="match status" value="1"/>
</dbReference>
<dbReference type="PROSITE" id="PS51379">
    <property type="entry name" value="4FE4S_FER_2"/>
    <property type="match status" value="2"/>
</dbReference>
<dbReference type="Pfam" id="PF13375">
    <property type="entry name" value="RnfC_N"/>
    <property type="match status" value="1"/>
</dbReference>
<dbReference type="InterPro" id="IPR011538">
    <property type="entry name" value="Nuo51_FMN-bd"/>
</dbReference>
<feature type="binding site" evidence="8">
    <location>
        <position position="370"/>
    </location>
    <ligand>
        <name>[4Fe-4S] cluster</name>
        <dbReference type="ChEBI" id="CHEBI:49883"/>
        <label>2</label>
    </ligand>
</feature>
<keyword evidence="4 8" id="KW-0677">Repeat</keyword>
<dbReference type="SUPFAM" id="SSF142019">
    <property type="entry name" value="Nqo1 FMN-binding domain-like"/>
    <property type="match status" value="1"/>
</dbReference>
<comment type="subunit">
    <text evidence="8">The complex is composed of six subunits: RnfA, RnfB, RnfC, RnfD, RnfE and RnfG.</text>
</comment>
<dbReference type="NCBIfam" id="NF003454">
    <property type="entry name" value="PRK05035.1"/>
    <property type="match status" value="1"/>
</dbReference>
<dbReference type="InterPro" id="IPR010208">
    <property type="entry name" value="Ion_transpt_RnfC/RsxC"/>
</dbReference>
<keyword evidence="6 8" id="KW-0408">Iron</keyword>
<keyword evidence="8" id="KW-1003">Cell membrane</keyword>
<dbReference type="PANTHER" id="PTHR43034:SF2">
    <property type="entry name" value="ION-TRANSLOCATING OXIDOREDUCTASE COMPLEX SUBUNIT C"/>
    <property type="match status" value="1"/>
</dbReference>
<dbReference type="EMBL" id="JACCHU010000002">
    <property type="protein sequence ID" value="NYT52539.1"/>
    <property type="molecule type" value="Genomic_DNA"/>
</dbReference>
<dbReference type="GO" id="GO:0051539">
    <property type="term" value="F:4 iron, 4 sulfur cluster binding"/>
    <property type="evidence" value="ECO:0007669"/>
    <property type="project" value="UniProtKB-KW"/>
</dbReference>
<evidence type="ECO:0000256" key="8">
    <source>
        <dbReference type="HAMAP-Rule" id="MF_00461"/>
    </source>
</evidence>
<dbReference type="GO" id="GO:0046872">
    <property type="term" value="F:metal ion binding"/>
    <property type="evidence" value="ECO:0007669"/>
    <property type="project" value="UniProtKB-KW"/>
</dbReference>
<dbReference type="Gene3D" id="3.30.70.20">
    <property type="match status" value="1"/>
</dbReference>
<evidence type="ECO:0000256" key="7">
    <source>
        <dbReference type="ARBA" id="ARBA00023014"/>
    </source>
</evidence>
<dbReference type="PROSITE" id="PS00198">
    <property type="entry name" value="4FE4S_FER_1"/>
    <property type="match status" value="2"/>
</dbReference>
<evidence type="ECO:0000256" key="6">
    <source>
        <dbReference type="ARBA" id="ARBA00023004"/>
    </source>
</evidence>
<feature type="binding site" evidence="8">
    <location>
        <position position="409"/>
    </location>
    <ligand>
        <name>[4Fe-4S] cluster</name>
        <dbReference type="ChEBI" id="CHEBI:49883"/>
        <label>1</label>
    </ligand>
</feature>
<dbReference type="HAMAP" id="MF_00461">
    <property type="entry name" value="RsxC_RnfC"/>
    <property type="match status" value="1"/>
</dbReference>
<dbReference type="Pfam" id="PF01512">
    <property type="entry name" value="Complex1_51K"/>
    <property type="match status" value="1"/>
</dbReference>
<evidence type="ECO:0000256" key="4">
    <source>
        <dbReference type="ARBA" id="ARBA00022737"/>
    </source>
</evidence>
<keyword evidence="8" id="KW-0472">Membrane</keyword>
<dbReference type="Proteomes" id="UP000525329">
    <property type="component" value="Unassembled WGS sequence"/>
</dbReference>
<dbReference type="GO" id="GO:0009055">
    <property type="term" value="F:electron transfer activity"/>
    <property type="evidence" value="ECO:0007669"/>
    <property type="project" value="InterPro"/>
</dbReference>
<keyword evidence="1 8" id="KW-0813">Transport</keyword>
<keyword evidence="5 8" id="KW-0249">Electron transport</keyword>
<feature type="binding site" evidence="8">
    <location>
        <position position="399"/>
    </location>
    <ligand>
        <name>[4Fe-4S] cluster</name>
        <dbReference type="ChEBI" id="CHEBI:49883"/>
        <label>2</label>
    </ligand>
</feature>
<feature type="binding site" evidence="8">
    <location>
        <position position="366"/>
    </location>
    <ligand>
        <name>[4Fe-4S] cluster</name>
        <dbReference type="ChEBI" id="CHEBI:49883"/>
        <label>1</label>
    </ligand>
</feature>
<reference evidence="10 11" key="1">
    <citation type="submission" date="2020-05" db="EMBL/GenBank/DDBJ databases">
        <title>Horizontal transmission and recombination maintain forever young bacterial symbiont genomes.</title>
        <authorList>
            <person name="Russell S.L."/>
            <person name="Pepper-Tunick E."/>
            <person name="Svedberg J."/>
            <person name="Byrne A."/>
            <person name="Ruelas Castillo J."/>
            <person name="Vollmers C."/>
            <person name="Beinart R.A."/>
            <person name="Corbett-Detig R."/>
        </authorList>
    </citation>
    <scope>NUCLEOTIDE SEQUENCE [LARGE SCALE GENOMIC DNA]</scope>
    <source>
        <strain evidence="10">Monterey_2004</strain>
    </source>
</reference>
<evidence type="ECO:0000256" key="5">
    <source>
        <dbReference type="ARBA" id="ARBA00022982"/>
    </source>
</evidence>
<keyword evidence="2 8" id="KW-0004">4Fe-4S</keyword>
<proteinExistence type="inferred from homology"/>
<dbReference type="PANTHER" id="PTHR43034">
    <property type="entry name" value="ION-TRANSLOCATING OXIDOREDUCTASE COMPLEX SUBUNIT C"/>
    <property type="match status" value="1"/>
</dbReference>
<sequence length="496" mass="55468">MGNYSFNGGIVIKNPYLLNKVEIIQASLPKKIILPLQKFDGKAEPCVSVGDYVLVGQVVASTESGFDVSSHSSISGVVLSIDTQDIAHKSGFKFQCITIKSDGEDKWIDNKGCNVDFLHYSKEVLVGIIQKSGIVGMGGAGFPTHVKISKVLDCHTLIINGTECEPGVMCDDALMQFYPKEIILGIEILLYICGADRAIIAIEDDKQAAYQALLTVNHNDRININQIPTKYTSGAEKLLIKALLDIEIISGRFAINEGIICQNISTTKAVFDAVINHKPLISRIVTVTGNGVSPNNFEVRLGASFKHLISMSTPNTKEHNYRMGGMMMGIDVVDINMPIGKTTSAIFVNNKMPKPIIQECIRCGQCSEVCPIGLLPQQLYWYVKSKSFEKALKYNLPDCIECACCDYVCPSHIPLVSYFSFAKMFSKQQTIEQDKVNIARERFKYREHRLKRNNLERAQVMLDKKKFLKEKMVKEQFQKQKIIDAMKRVKQVKDNF</sequence>
<evidence type="ECO:0000313" key="10">
    <source>
        <dbReference type="EMBL" id="NYT52539.1"/>
    </source>
</evidence>
<dbReference type="Gene3D" id="3.40.50.11540">
    <property type="entry name" value="NADH-ubiquinone oxidoreductase 51kDa subunit"/>
    <property type="match status" value="1"/>
</dbReference>
<evidence type="ECO:0000256" key="1">
    <source>
        <dbReference type="ARBA" id="ARBA00022448"/>
    </source>
</evidence>
<organism evidence="10 11">
    <name type="scientific">Candidatus Vesicomyosocius endoextente</name>
    <dbReference type="NCBI Taxonomy" id="2738853"/>
    <lineage>
        <taxon>Bacteria</taxon>
        <taxon>Pseudomonadati</taxon>
        <taxon>Pseudomonadota</taxon>
        <taxon>Gammaproteobacteria</taxon>
        <taxon>Candidatus Pseudothioglobaceae</taxon>
        <taxon>Candidatus Vesicomyidisocius</taxon>
    </lineage>
</organism>
<evidence type="ECO:0000256" key="3">
    <source>
        <dbReference type="ARBA" id="ARBA00022723"/>
    </source>
</evidence>
<dbReference type="InterPro" id="IPR017896">
    <property type="entry name" value="4Fe4S_Fe-S-bd"/>
</dbReference>
<dbReference type="InterPro" id="IPR017900">
    <property type="entry name" value="4Fe4S_Fe_S_CS"/>
</dbReference>
<accession>A0A853G8D2</accession>
<feature type="domain" description="4Fe-4S ferredoxin-type" evidence="9">
    <location>
        <begin position="353"/>
        <end position="380"/>
    </location>
</feature>
<dbReference type="EC" id="7.-.-.-" evidence="8"/>